<dbReference type="InterPro" id="IPR005674">
    <property type="entry name" value="CocE/Ser_esterase"/>
</dbReference>
<dbReference type="GO" id="GO:0008239">
    <property type="term" value="F:dipeptidyl-peptidase activity"/>
    <property type="evidence" value="ECO:0007669"/>
    <property type="project" value="InterPro"/>
</dbReference>
<gene>
    <name evidence="3" type="ORF">M9978_09160</name>
</gene>
<comment type="caution">
    <text evidence="3">The sequence shown here is derived from an EMBL/GenBank/DDBJ whole genome shotgun (WGS) entry which is preliminary data.</text>
</comment>
<dbReference type="Gene3D" id="2.60.120.260">
    <property type="entry name" value="Galactose-binding domain-like"/>
    <property type="match status" value="1"/>
</dbReference>
<dbReference type="EMBL" id="JAMLDX010000005">
    <property type="protein sequence ID" value="MCP3730594.1"/>
    <property type="molecule type" value="Genomic_DNA"/>
</dbReference>
<evidence type="ECO:0000313" key="3">
    <source>
        <dbReference type="EMBL" id="MCP3730594.1"/>
    </source>
</evidence>
<dbReference type="SMART" id="SM00939">
    <property type="entry name" value="PepX_C"/>
    <property type="match status" value="1"/>
</dbReference>
<reference evidence="3" key="1">
    <citation type="submission" date="2022-05" db="EMBL/GenBank/DDBJ databases">
        <title>Sphingomonas sp. strain MG17 Genome sequencing and assembly.</title>
        <authorList>
            <person name="Kim I."/>
        </authorList>
    </citation>
    <scope>NUCLEOTIDE SEQUENCE</scope>
    <source>
        <strain evidence="3">MG17</strain>
    </source>
</reference>
<dbReference type="Pfam" id="PF02129">
    <property type="entry name" value="Peptidase_S15"/>
    <property type="match status" value="1"/>
</dbReference>
<dbReference type="SUPFAM" id="SSF49785">
    <property type="entry name" value="Galactose-binding domain-like"/>
    <property type="match status" value="1"/>
</dbReference>
<dbReference type="GO" id="GO:0052689">
    <property type="term" value="F:carboxylic ester hydrolase activity"/>
    <property type="evidence" value="ECO:0007669"/>
    <property type="project" value="UniProtKB-ARBA"/>
</dbReference>
<dbReference type="Gene3D" id="3.40.50.1820">
    <property type="entry name" value="alpha/beta hydrolase"/>
    <property type="match status" value="1"/>
</dbReference>
<dbReference type="AlphaFoldDB" id="A0A9X2HMU1"/>
<dbReference type="NCBIfam" id="TIGR00976">
    <property type="entry name" value="CocE_NonD"/>
    <property type="match status" value="1"/>
</dbReference>
<name>A0A9X2HMU1_9SPHN</name>
<protein>
    <submittedName>
        <fullName evidence="3">CocE/NonD family hydrolase</fullName>
    </submittedName>
</protein>
<sequence>MTAQRRDEPLSAASPKPLFAVEVTRDVRIPTPLPDVTLAATLIRPVGAGRVPALVTIYPYVKDAGAGIQNEAEMRWFAARGYACLLVDIRGTGASDGAQRATIDPTEADDGVAAIDWAAAQPWCTGDVGMWGMSYGAGLTLRTAARNPPHLKAILAIEGRVDVERDFVHPQGNAGCLGSVMWGGFMLYLQLLPPFEDYGSPAQTARWLRRRDEMEPWLMDFVRHQPGDPAWRAPSLDPAQISVPAFCVAGLRDLFRDPTVRAYEAIGGPKKLLFGPWAHSLPHMSPFGAIDFRALALEWWDHWLRGEDNGAMTSPPVTLCFSGGSPDWRQFDSWPPPAERIRFEADAAGVLVKASGERVIAIPFRTSPVTGALSGLYELPTNSFRPPLDQHEDDLLGTVFETGAHAEDMLIGGKPSLTVRWADEAAPERLVVHLTDVDSEGGSRLIAKGVLRDPAPGSRQVISLGAVGYRLAAGHRLRIVLSSSDFPRLWPLAKSAQQAVIAGLTLELPVVSQDAGVATAFAAPAYDDAVSPPFVQSVEPIWTIQRDLAADGVEVTVGGRMAALTPNREHRFEMNQMTTARVVRGDPAAASVHGRYSGSMQMQTGEVVKVEVTVRATATSVEADGKIDIDGKSVFSRQWSETVAVQGKGS</sequence>
<evidence type="ECO:0000256" key="1">
    <source>
        <dbReference type="ARBA" id="ARBA00022801"/>
    </source>
</evidence>
<accession>A0A9X2HMU1</accession>
<dbReference type="Proteomes" id="UP001139451">
    <property type="component" value="Unassembled WGS sequence"/>
</dbReference>
<evidence type="ECO:0000313" key="4">
    <source>
        <dbReference type="Proteomes" id="UP001139451"/>
    </source>
</evidence>
<keyword evidence="4" id="KW-1185">Reference proteome</keyword>
<keyword evidence="1 3" id="KW-0378">Hydrolase</keyword>
<dbReference type="InterPro" id="IPR013736">
    <property type="entry name" value="Xaa-Pro_dipept_C"/>
</dbReference>
<dbReference type="InterPro" id="IPR008979">
    <property type="entry name" value="Galactose-bd-like_sf"/>
</dbReference>
<dbReference type="Pfam" id="PF08530">
    <property type="entry name" value="PepX_C"/>
    <property type="match status" value="1"/>
</dbReference>
<proteinExistence type="predicted"/>
<organism evidence="3 4">
    <name type="scientific">Sphingomonas tagetis</name>
    <dbReference type="NCBI Taxonomy" id="2949092"/>
    <lineage>
        <taxon>Bacteria</taxon>
        <taxon>Pseudomonadati</taxon>
        <taxon>Pseudomonadota</taxon>
        <taxon>Alphaproteobacteria</taxon>
        <taxon>Sphingomonadales</taxon>
        <taxon>Sphingomonadaceae</taxon>
        <taxon>Sphingomonas</taxon>
    </lineage>
</organism>
<dbReference type="InterPro" id="IPR029058">
    <property type="entry name" value="AB_hydrolase_fold"/>
</dbReference>
<dbReference type="InterPro" id="IPR000383">
    <property type="entry name" value="Xaa-Pro-like_dom"/>
</dbReference>
<evidence type="ECO:0000259" key="2">
    <source>
        <dbReference type="SMART" id="SM00939"/>
    </source>
</evidence>
<dbReference type="RefSeq" id="WP_254292718.1">
    <property type="nucleotide sequence ID" value="NZ_JAMLDX010000005.1"/>
</dbReference>
<dbReference type="SUPFAM" id="SSF53474">
    <property type="entry name" value="alpha/beta-Hydrolases"/>
    <property type="match status" value="1"/>
</dbReference>
<feature type="domain" description="Xaa-Pro dipeptidyl-peptidase C-terminal" evidence="2">
    <location>
        <begin position="297"/>
        <end position="512"/>
    </location>
</feature>
<dbReference type="PANTHER" id="PTHR22946:SF9">
    <property type="entry name" value="POLYKETIDE TRANSFERASE AF380"/>
    <property type="match status" value="1"/>
</dbReference>
<dbReference type="InterPro" id="IPR050261">
    <property type="entry name" value="FrsA_esterase"/>
</dbReference>
<dbReference type="PANTHER" id="PTHR22946">
    <property type="entry name" value="DIENELACTONE HYDROLASE DOMAIN-CONTAINING PROTEIN-RELATED"/>
    <property type="match status" value="1"/>
</dbReference>